<protein>
    <submittedName>
        <fullName evidence="1">Uncharacterized protein</fullName>
    </submittedName>
</protein>
<gene>
    <name evidence="1" type="ORF">SteCoe_8958</name>
</gene>
<keyword evidence="2" id="KW-1185">Reference proteome</keyword>
<organism evidence="1 2">
    <name type="scientific">Stentor coeruleus</name>
    <dbReference type="NCBI Taxonomy" id="5963"/>
    <lineage>
        <taxon>Eukaryota</taxon>
        <taxon>Sar</taxon>
        <taxon>Alveolata</taxon>
        <taxon>Ciliophora</taxon>
        <taxon>Postciliodesmatophora</taxon>
        <taxon>Heterotrichea</taxon>
        <taxon>Heterotrichida</taxon>
        <taxon>Stentoridae</taxon>
        <taxon>Stentor</taxon>
    </lineage>
</organism>
<dbReference type="OrthoDB" id="325881at2759"/>
<name>A0A1R2CIY0_9CILI</name>
<comment type="caution">
    <text evidence="1">The sequence shown here is derived from an EMBL/GenBank/DDBJ whole genome shotgun (WGS) entry which is preliminary data.</text>
</comment>
<proteinExistence type="predicted"/>
<sequence length="318" mass="37291">MIDENKKKSLRIRIPIKVIKQNRNGSPNRYLKSSGRFNENDLIDRSIEKDLQLETGNPLEFLKEQEDAMESMGYIKRDSVSRHSSVGSARIIEMHKERFDMPSSSSLRRDTLRRRITARHAFVKVVDYEIQLQTQINDIHQRITQDIEQHTKKVKKLTVNNKISYLKQQKSLRNFEKTQKNWSKIQSGLTKKIKKPIQELLCNKSKLVDFKEEIKDASWRMTLRQSQDSNKIESFIPVGNELSGLYVRNVISVENDGHKRIKSCPDLKVMGQSKLPLEIEAIRKPGSRLCNRVDYKQNDNEEIFVENYDFNHKFLGMI</sequence>
<reference evidence="1 2" key="1">
    <citation type="submission" date="2016-11" db="EMBL/GenBank/DDBJ databases">
        <title>The macronuclear genome of Stentor coeruleus: a giant cell with tiny introns.</title>
        <authorList>
            <person name="Slabodnick M."/>
            <person name="Ruby J.G."/>
            <person name="Reiff S.B."/>
            <person name="Swart E.C."/>
            <person name="Gosai S."/>
            <person name="Prabakaran S."/>
            <person name="Witkowska E."/>
            <person name="Larue G.E."/>
            <person name="Fisher S."/>
            <person name="Freeman R.M."/>
            <person name="Gunawardena J."/>
            <person name="Chu W."/>
            <person name="Stover N.A."/>
            <person name="Gregory B.D."/>
            <person name="Nowacki M."/>
            <person name="Derisi J."/>
            <person name="Roy S.W."/>
            <person name="Marshall W.F."/>
            <person name="Sood P."/>
        </authorList>
    </citation>
    <scope>NUCLEOTIDE SEQUENCE [LARGE SCALE GENOMIC DNA]</scope>
    <source>
        <strain evidence="1">WM001</strain>
    </source>
</reference>
<evidence type="ECO:0000313" key="2">
    <source>
        <dbReference type="Proteomes" id="UP000187209"/>
    </source>
</evidence>
<evidence type="ECO:0000313" key="1">
    <source>
        <dbReference type="EMBL" id="OMJ88951.1"/>
    </source>
</evidence>
<dbReference type="EMBL" id="MPUH01000137">
    <property type="protein sequence ID" value="OMJ88951.1"/>
    <property type="molecule type" value="Genomic_DNA"/>
</dbReference>
<accession>A0A1R2CIY0</accession>
<dbReference type="Proteomes" id="UP000187209">
    <property type="component" value="Unassembled WGS sequence"/>
</dbReference>
<dbReference type="AlphaFoldDB" id="A0A1R2CIY0"/>